<reference evidence="2 3" key="1">
    <citation type="journal article" date="2019" name="Front. Microbiol.">
        <title>In silico and Genetic Analyses of Cyclic Lipopeptide Synthetic Gene Clusters in Pseudomonas sp. 11K1.</title>
        <authorList>
            <person name="Zhao H."/>
            <person name="Liu Y.P."/>
            <person name="Zhang L.Q."/>
        </authorList>
    </citation>
    <scope>NUCLEOTIDE SEQUENCE [LARGE SCALE GENOMIC DNA]</scope>
    <source>
        <strain evidence="2 3">11K1</strain>
    </source>
</reference>
<keyword evidence="1" id="KW-1133">Transmembrane helix</keyword>
<protein>
    <submittedName>
        <fullName evidence="2">Uncharacterized protein</fullName>
    </submittedName>
</protein>
<evidence type="ECO:0000256" key="1">
    <source>
        <dbReference type="SAM" id="Phobius"/>
    </source>
</evidence>
<evidence type="ECO:0000313" key="3">
    <source>
        <dbReference type="Proteomes" id="UP000296468"/>
    </source>
</evidence>
<dbReference type="OrthoDB" id="6637516at2"/>
<feature type="transmembrane region" description="Helical" evidence="1">
    <location>
        <begin position="15"/>
        <end position="36"/>
    </location>
</feature>
<evidence type="ECO:0000313" key="2">
    <source>
        <dbReference type="EMBL" id="QBZ88100.1"/>
    </source>
</evidence>
<proteinExistence type="predicted"/>
<dbReference type="EMBL" id="CP035088">
    <property type="protein sequence ID" value="QBZ88100.1"/>
    <property type="molecule type" value="Genomic_DNA"/>
</dbReference>
<name>A0A4P7PC72_9PSED</name>
<organism evidence="2 3">
    <name type="scientific">Pseudomonas viciae</name>
    <dbReference type="NCBI Taxonomy" id="2505979"/>
    <lineage>
        <taxon>Bacteria</taxon>
        <taxon>Pseudomonadati</taxon>
        <taxon>Pseudomonadota</taxon>
        <taxon>Gammaproteobacteria</taxon>
        <taxon>Pseudomonadales</taxon>
        <taxon>Pseudomonadaceae</taxon>
        <taxon>Pseudomonas</taxon>
    </lineage>
</organism>
<keyword evidence="1" id="KW-0472">Membrane</keyword>
<sequence>MTDVSTLKQYSLKSWAAIVAIVGLLAGFPSISSWLAEMRADYYKSHFIGRWTEEFSYPNAEGVQFEFKGMIEYFANNHYNVSGVVALVGTEPSKPYRLEYSVNGAGTWSADSENLSFTLQQMKTLPKNYTVDGKDISPLTVAQFIRPSMPNLSDIYPEGGSGQARIREIAKNKIVLEQMDLQGRPFIVTTHRRIAEPSKEP</sequence>
<dbReference type="KEGG" id="pvk:EPZ47_05095"/>
<gene>
    <name evidence="2" type="ORF">EPZ47_05095</name>
</gene>
<keyword evidence="1" id="KW-0812">Transmembrane</keyword>
<dbReference type="Proteomes" id="UP000296468">
    <property type="component" value="Chromosome"/>
</dbReference>
<dbReference type="RefSeq" id="WP_135843810.1">
    <property type="nucleotide sequence ID" value="NZ_CP035088.1"/>
</dbReference>
<accession>A0A4P7PC72</accession>
<dbReference type="AlphaFoldDB" id="A0A4P7PC72"/>